<dbReference type="EMBL" id="LAZR01056702">
    <property type="protein sequence ID" value="KKK73624.1"/>
    <property type="molecule type" value="Genomic_DNA"/>
</dbReference>
<dbReference type="Gene3D" id="2.30.30.630">
    <property type="match status" value="1"/>
</dbReference>
<name>A0A0F9A4W3_9ZZZZ</name>
<keyword evidence="1" id="KW-1133">Transmembrane helix</keyword>
<evidence type="ECO:0000256" key="1">
    <source>
        <dbReference type="SAM" id="Phobius"/>
    </source>
</evidence>
<accession>A0A0F9A4W3</accession>
<keyword evidence="1" id="KW-0472">Membrane</keyword>
<reference evidence="2" key="1">
    <citation type="journal article" date="2015" name="Nature">
        <title>Complex archaea that bridge the gap between prokaryotes and eukaryotes.</title>
        <authorList>
            <person name="Spang A."/>
            <person name="Saw J.H."/>
            <person name="Jorgensen S.L."/>
            <person name="Zaremba-Niedzwiedzka K."/>
            <person name="Martijn J."/>
            <person name="Lind A.E."/>
            <person name="van Eijk R."/>
            <person name="Schleper C."/>
            <person name="Guy L."/>
            <person name="Ettema T.J."/>
        </authorList>
    </citation>
    <scope>NUCLEOTIDE SEQUENCE</scope>
</reference>
<comment type="caution">
    <text evidence="2">The sequence shown here is derived from an EMBL/GenBank/DDBJ whole genome shotgun (WGS) entry which is preliminary data.</text>
</comment>
<keyword evidence="1" id="KW-0812">Transmembrane</keyword>
<gene>
    <name evidence="2" type="ORF">LCGC14_2891970</name>
</gene>
<sequence length="103" mass="11633">MIIGQRVKITCSKDETFDAVFIGMEGTIIHADIGDGRCPVGQSKKDPFYTVLFDDDSTGSFWKEEMETTMNMKEIGKAMLYAIVALLFVWAAIVFLFYCSQRV</sequence>
<dbReference type="AlphaFoldDB" id="A0A0F9A4W3"/>
<protein>
    <submittedName>
        <fullName evidence="2">Uncharacterized protein</fullName>
    </submittedName>
</protein>
<organism evidence="2">
    <name type="scientific">marine sediment metagenome</name>
    <dbReference type="NCBI Taxonomy" id="412755"/>
    <lineage>
        <taxon>unclassified sequences</taxon>
        <taxon>metagenomes</taxon>
        <taxon>ecological metagenomes</taxon>
    </lineage>
</organism>
<feature type="transmembrane region" description="Helical" evidence="1">
    <location>
        <begin position="78"/>
        <end position="98"/>
    </location>
</feature>
<evidence type="ECO:0000313" key="2">
    <source>
        <dbReference type="EMBL" id="KKK73624.1"/>
    </source>
</evidence>
<proteinExistence type="predicted"/>